<dbReference type="SUPFAM" id="SSF56176">
    <property type="entry name" value="FAD-binding/transporter-associated domain-like"/>
    <property type="match status" value="1"/>
</dbReference>
<evidence type="ECO:0000256" key="1">
    <source>
        <dbReference type="ARBA" id="ARBA00005466"/>
    </source>
</evidence>
<dbReference type="InterPro" id="IPR016166">
    <property type="entry name" value="FAD-bd_PCMH"/>
</dbReference>
<evidence type="ECO:0000256" key="5">
    <source>
        <dbReference type="SAM" id="SignalP"/>
    </source>
</evidence>
<evidence type="ECO:0000256" key="2">
    <source>
        <dbReference type="ARBA" id="ARBA00022630"/>
    </source>
</evidence>
<reference evidence="7 8" key="1">
    <citation type="submission" date="2023-01" db="EMBL/GenBank/DDBJ databases">
        <title>Analysis of 21 Apiospora genomes using comparative genomics revels a genus with tremendous synthesis potential of carbohydrate active enzymes and secondary metabolites.</title>
        <authorList>
            <person name="Sorensen T."/>
        </authorList>
    </citation>
    <scope>NUCLEOTIDE SEQUENCE [LARGE SCALE GENOMIC DNA]</scope>
    <source>
        <strain evidence="7 8">CBS 117206</strain>
    </source>
</reference>
<dbReference type="Gene3D" id="3.30.465.10">
    <property type="match status" value="1"/>
</dbReference>
<dbReference type="PANTHER" id="PTHR42973:SF53">
    <property type="entry name" value="FAD-BINDING PCMH-TYPE DOMAIN-CONTAINING PROTEIN-RELATED"/>
    <property type="match status" value="1"/>
</dbReference>
<feature type="signal peptide" evidence="5">
    <location>
        <begin position="1"/>
        <end position="18"/>
    </location>
</feature>
<dbReference type="EMBL" id="JAQQWP010000002">
    <property type="protein sequence ID" value="KAK8129573.1"/>
    <property type="molecule type" value="Genomic_DNA"/>
</dbReference>
<proteinExistence type="inferred from homology"/>
<dbReference type="Proteomes" id="UP001392437">
    <property type="component" value="Unassembled WGS sequence"/>
</dbReference>
<name>A0AAW0R728_9PEZI</name>
<keyword evidence="5" id="KW-0732">Signal</keyword>
<comment type="caution">
    <text evidence="7">The sequence shown here is derived from an EMBL/GenBank/DDBJ whole genome shotgun (WGS) entry which is preliminary data.</text>
</comment>
<feature type="chain" id="PRO_5043810667" description="FAD-binding PCMH-type domain-containing protein" evidence="5">
    <location>
        <begin position="19"/>
        <end position="513"/>
    </location>
</feature>
<sequence length="513" mass="54864">MASKARFFVTLSACLAAASPLTSPGYQYGAPEAETACKGLTDAFPEALYAVGSNQFRNQSLAIWSPTCLKTPSCVFLPDSAADISKGLEIIKKAGSKFSVRAGGHMPVPGAQSVEPGVFISLSNLNQRKLNTDAGTVSIGPGQTWEDVYDWLVPYGLAVNGGRFPSVGVGGVLIGGGLGYFASSQGWSCDNVVAFEAVLADGRIVEVTQNSKYSDLFWALRGGHNNFAIVTRFDVKTFPASSAYAKVIAWEVNTPSTAEQFFAALESYVAPGGGVDDTSAAIIPTVAAAPYLGLYEVITDRFALGRDSSPAAFANFTKVQGPITFQSGGEVYESWTQMPKFLAANGDRNMRQVFWSVSFKADPRAISIANRTVIDMTFDKLGNAANLSTALTYQPISAAMLRESAARGGNVLDLDPNLGTFITGLIAVQWTDAADDGRVTKFCEDATTEIKRQTKELGLDVDFIYLNDAGATQKPFLTYGQQGGSLVKLREIRAKYDPGHFYETFLAHGFALE</sequence>
<comment type="similarity">
    <text evidence="1">Belongs to the oxygen-dependent FAD-linked oxidoreductase family.</text>
</comment>
<evidence type="ECO:0000259" key="6">
    <source>
        <dbReference type="PROSITE" id="PS51387"/>
    </source>
</evidence>
<dbReference type="InterPro" id="IPR016169">
    <property type="entry name" value="FAD-bd_PCMH_sub2"/>
</dbReference>
<evidence type="ECO:0000313" key="8">
    <source>
        <dbReference type="Proteomes" id="UP001392437"/>
    </source>
</evidence>
<dbReference type="AlphaFoldDB" id="A0AAW0R728"/>
<dbReference type="InterPro" id="IPR036318">
    <property type="entry name" value="FAD-bd_PCMH-like_sf"/>
</dbReference>
<gene>
    <name evidence="7" type="ORF">PG999_001953</name>
</gene>
<dbReference type="GO" id="GO:0071949">
    <property type="term" value="F:FAD binding"/>
    <property type="evidence" value="ECO:0007669"/>
    <property type="project" value="InterPro"/>
</dbReference>
<keyword evidence="8" id="KW-1185">Reference proteome</keyword>
<dbReference type="InterPro" id="IPR006094">
    <property type="entry name" value="Oxid_FAD_bind_N"/>
</dbReference>
<keyword evidence="4" id="KW-0560">Oxidoreductase</keyword>
<dbReference type="Pfam" id="PF01565">
    <property type="entry name" value="FAD_binding_4"/>
    <property type="match status" value="1"/>
</dbReference>
<organism evidence="7 8">
    <name type="scientific">Apiospora kogelbergensis</name>
    <dbReference type="NCBI Taxonomy" id="1337665"/>
    <lineage>
        <taxon>Eukaryota</taxon>
        <taxon>Fungi</taxon>
        <taxon>Dikarya</taxon>
        <taxon>Ascomycota</taxon>
        <taxon>Pezizomycotina</taxon>
        <taxon>Sordariomycetes</taxon>
        <taxon>Xylariomycetidae</taxon>
        <taxon>Amphisphaeriales</taxon>
        <taxon>Apiosporaceae</taxon>
        <taxon>Apiospora</taxon>
    </lineage>
</organism>
<dbReference type="InterPro" id="IPR050416">
    <property type="entry name" value="FAD-linked_Oxidoreductase"/>
</dbReference>
<dbReference type="PROSITE" id="PS51387">
    <property type="entry name" value="FAD_PCMH"/>
    <property type="match status" value="1"/>
</dbReference>
<keyword evidence="2" id="KW-0285">Flavoprotein</keyword>
<evidence type="ECO:0000313" key="7">
    <source>
        <dbReference type="EMBL" id="KAK8129573.1"/>
    </source>
</evidence>
<dbReference type="GO" id="GO:0016491">
    <property type="term" value="F:oxidoreductase activity"/>
    <property type="evidence" value="ECO:0007669"/>
    <property type="project" value="UniProtKB-KW"/>
</dbReference>
<protein>
    <recommendedName>
        <fullName evidence="6">FAD-binding PCMH-type domain-containing protein</fullName>
    </recommendedName>
</protein>
<evidence type="ECO:0000256" key="4">
    <source>
        <dbReference type="ARBA" id="ARBA00023002"/>
    </source>
</evidence>
<accession>A0AAW0R728</accession>
<dbReference type="PANTHER" id="PTHR42973">
    <property type="entry name" value="BINDING OXIDOREDUCTASE, PUTATIVE (AFU_ORTHOLOGUE AFUA_1G17690)-RELATED"/>
    <property type="match status" value="1"/>
</dbReference>
<feature type="domain" description="FAD-binding PCMH-type" evidence="6">
    <location>
        <begin position="68"/>
        <end position="240"/>
    </location>
</feature>
<keyword evidence="3" id="KW-0274">FAD</keyword>
<evidence type="ECO:0000256" key="3">
    <source>
        <dbReference type="ARBA" id="ARBA00022827"/>
    </source>
</evidence>